<dbReference type="InterPro" id="IPR006186">
    <property type="entry name" value="Ser/Thr-sp_prot-phosphatase"/>
</dbReference>
<dbReference type="GO" id="GO:0046872">
    <property type="term" value="F:metal ion binding"/>
    <property type="evidence" value="ECO:0007669"/>
    <property type="project" value="UniProtKB-KW"/>
</dbReference>
<keyword evidence="11" id="KW-1185">Reference proteome</keyword>
<evidence type="ECO:0000313" key="11">
    <source>
        <dbReference type="Proteomes" id="UP000887560"/>
    </source>
</evidence>
<dbReference type="Gene3D" id="3.60.21.10">
    <property type="match status" value="1"/>
</dbReference>
<dbReference type="InterPro" id="IPR050341">
    <property type="entry name" value="PP1_catalytic_subunit"/>
</dbReference>
<evidence type="ECO:0000256" key="8">
    <source>
        <dbReference type="ARBA" id="ARBA00048336"/>
    </source>
</evidence>
<evidence type="ECO:0000256" key="9">
    <source>
        <dbReference type="SAM" id="MobiDB-lite"/>
    </source>
</evidence>
<dbReference type="Proteomes" id="UP000887560">
    <property type="component" value="Unplaced"/>
</dbReference>
<proteinExistence type="predicted"/>
<comment type="cofactor">
    <cofactor evidence="1">
        <name>Mn(2+)</name>
        <dbReference type="ChEBI" id="CHEBI:29035"/>
    </cofactor>
</comment>
<protein>
    <recommendedName>
        <fullName evidence="2">protein-serine/threonine phosphatase</fullName>
        <ecNumber evidence="2">3.1.3.16</ecNumber>
    </recommendedName>
</protein>
<organism evidence="11 12">
    <name type="scientific">Meloidogyne floridensis</name>
    <dbReference type="NCBI Taxonomy" id="298350"/>
    <lineage>
        <taxon>Eukaryota</taxon>
        <taxon>Metazoa</taxon>
        <taxon>Ecdysozoa</taxon>
        <taxon>Nematoda</taxon>
        <taxon>Chromadorea</taxon>
        <taxon>Rhabditida</taxon>
        <taxon>Tylenchina</taxon>
        <taxon>Tylenchomorpha</taxon>
        <taxon>Tylenchoidea</taxon>
        <taxon>Meloidogynidae</taxon>
        <taxon>Meloidogyninae</taxon>
        <taxon>Meloidogyne</taxon>
    </lineage>
</organism>
<keyword evidence="6" id="KW-0464">Manganese</keyword>
<dbReference type="WBParaSite" id="scf7180000421638.g7443">
    <property type="protein sequence ID" value="scf7180000421638.g7443"/>
    <property type="gene ID" value="scf7180000421638.g7443"/>
</dbReference>
<evidence type="ECO:0000256" key="7">
    <source>
        <dbReference type="ARBA" id="ARBA00047761"/>
    </source>
</evidence>
<dbReference type="PANTHER" id="PTHR11668">
    <property type="entry name" value="SERINE/THREONINE PROTEIN PHOSPHATASE"/>
    <property type="match status" value="1"/>
</dbReference>
<dbReference type="GO" id="GO:0004722">
    <property type="term" value="F:protein serine/threonine phosphatase activity"/>
    <property type="evidence" value="ECO:0007669"/>
    <property type="project" value="UniProtKB-EC"/>
</dbReference>
<dbReference type="GO" id="GO:0005737">
    <property type="term" value="C:cytoplasm"/>
    <property type="evidence" value="ECO:0007669"/>
    <property type="project" value="TreeGrafter"/>
</dbReference>
<evidence type="ECO:0000313" key="12">
    <source>
        <dbReference type="WBParaSite" id="scf7180000421638.g7443"/>
    </source>
</evidence>
<dbReference type="Pfam" id="PF00149">
    <property type="entry name" value="Metallophos"/>
    <property type="match status" value="1"/>
</dbReference>
<evidence type="ECO:0000256" key="4">
    <source>
        <dbReference type="ARBA" id="ARBA00022801"/>
    </source>
</evidence>
<dbReference type="SUPFAM" id="SSF56300">
    <property type="entry name" value="Metallo-dependent phosphatases"/>
    <property type="match status" value="1"/>
</dbReference>
<feature type="region of interest" description="Disordered" evidence="9">
    <location>
        <begin position="327"/>
        <end position="354"/>
    </location>
</feature>
<dbReference type="InterPro" id="IPR029052">
    <property type="entry name" value="Metallo-depent_PP-like"/>
</dbReference>
<keyword evidence="5" id="KW-0904">Protein phosphatase</keyword>
<evidence type="ECO:0000256" key="6">
    <source>
        <dbReference type="ARBA" id="ARBA00023211"/>
    </source>
</evidence>
<name>A0A915NTV3_9BILA</name>
<evidence type="ECO:0000256" key="5">
    <source>
        <dbReference type="ARBA" id="ARBA00022912"/>
    </source>
</evidence>
<sequence>MTSTTINLQLVRRIASWILKYNHLNGITDIEIAELIDNCKSIIEQEPSFIRVKAPVIIFSDIHGNFVDLLEFFRLLVPDLLSLGDPKVKCTLPNLLFLGDYVDRGAQSLEVITFLVCLKTLFPKRITLLHGNHESADINKRCRNSFYNDVINKRNGNFDIWARFNKLFKHLSLCALVNGCVLCMHGGLPRIKYWNELAQVKKPKKVSDCYNDYDDINTVVNDLLWADPTNNLDPNNGVNSWFNDVKGVVRGHEHVNSGYKLNADRTMCTLFTAPRYDRRTDSGCVMKISSDLKVSFIRLTPPDPPNSSALEDPPTPRIKLVKTNKDKNIDEGKSGSKGKGIAFEKEKTKKNKSKPQLIPVEASKFKEMVQKYTGSKETRQTFEKQQKSDKDLEIFRKLYKQNKVPFSSVLPSKYPIYNPIGGGERGFYHQIITEVNNQHRILTHSSNNSNFAQSSNQNMENTTFQPQLQFNQLNYQQVPQTFQQGINFEGNRQHQQYLTNLNQQFQNIPNQQMQIPHPYFFNPYTNSVNHLNAGTSQINLITPNEDPNNYKNIGNSNVSEMSEKAKGKLPFDEGKRF</sequence>
<dbReference type="PRINTS" id="PR00114">
    <property type="entry name" value="STPHPHTASE"/>
</dbReference>
<evidence type="ECO:0000256" key="1">
    <source>
        <dbReference type="ARBA" id="ARBA00001936"/>
    </source>
</evidence>
<dbReference type="SMART" id="SM00156">
    <property type="entry name" value="PP2Ac"/>
    <property type="match status" value="1"/>
</dbReference>
<dbReference type="AlphaFoldDB" id="A0A915NTV3"/>
<evidence type="ECO:0000256" key="2">
    <source>
        <dbReference type="ARBA" id="ARBA00013081"/>
    </source>
</evidence>
<evidence type="ECO:0000259" key="10">
    <source>
        <dbReference type="SMART" id="SM00156"/>
    </source>
</evidence>
<dbReference type="GO" id="GO:0005634">
    <property type="term" value="C:nucleus"/>
    <property type="evidence" value="ECO:0007669"/>
    <property type="project" value="TreeGrafter"/>
</dbReference>
<accession>A0A915NTV3</accession>
<keyword evidence="3" id="KW-0479">Metal-binding</keyword>
<keyword evidence="4" id="KW-0378">Hydrolase</keyword>
<comment type="catalytic activity">
    <reaction evidence="7">
        <text>O-phospho-L-seryl-[protein] + H2O = L-seryl-[protein] + phosphate</text>
        <dbReference type="Rhea" id="RHEA:20629"/>
        <dbReference type="Rhea" id="RHEA-COMP:9863"/>
        <dbReference type="Rhea" id="RHEA-COMP:11604"/>
        <dbReference type="ChEBI" id="CHEBI:15377"/>
        <dbReference type="ChEBI" id="CHEBI:29999"/>
        <dbReference type="ChEBI" id="CHEBI:43474"/>
        <dbReference type="ChEBI" id="CHEBI:83421"/>
        <dbReference type="EC" id="3.1.3.16"/>
    </reaction>
</comment>
<dbReference type="InterPro" id="IPR004843">
    <property type="entry name" value="Calcineurin-like_PHP"/>
</dbReference>
<feature type="domain" description="Serine/threonine specific protein phosphatases" evidence="10">
    <location>
        <begin position="27"/>
        <end position="303"/>
    </location>
</feature>
<evidence type="ECO:0000256" key="3">
    <source>
        <dbReference type="ARBA" id="ARBA00022723"/>
    </source>
</evidence>
<dbReference type="EC" id="3.1.3.16" evidence="2"/>
<reference evidence="12" key="1">
    <citation type="submission" date="2022-11" db="UniProtKB">
        <authorList>
            <consortium name="WormBaseParasite"/>
        </authorList>
    </citation>
    <scope>IDENTIFICATION</scope>
</reference>
<comment type="catalytic activity">
    <reaction evidence="8">
        <text>O-phospho-L-threonyl-[protein] + H2O = L-threonyl-[protein] + phosphate</text>
        <dbReference type="Rhea" id="RHEA:47004"/>
        <dbReference type="Rhea" id="RHEA-COMP:11060"/>
        <dbReference type="Rhea" id="RHEA-COMP:11605"/>
        <dbReference type="ChEBI" id="CHEBI:15377"/>
        <dbReference type="ChEBI" id="CHEBI:30013"/>
        <dbReference type="ChEBI" id="CHEBI:43474"/>
        <dbReference type="ChEBI" id="CHEBI:61977"/>
        <dbReference type="EC" id="3.1.3.16"/>
    </reaction>
</comment>
<dbReference type="PANTHER" id="PTHR11668:SF300">
    <property type="entry name" value="SERINE_THREONINE-PROTEIN PHOSPHATASE"/>
    <property type="match status" value="1"/>
</dbReference>